<protein>
    <submittedName>
        <fullName evidence="6">Kinase-like domain-containing protein</fullName>
    </submittedName>
</protein>
<evidence type="ECO:0000256" key="4">
    <source>
        <dbReference type="ARBA" id="ARBA00022840"/>
    </source>
</evidence>
<dbReference type="EMBL" id="JAEVFJ010000031">
    <property type="protein sequence ID" value="KAH8092669.1"/>
    <property type="molecule type" value="Genomic_DNA"/>
</dbReference>
<gene>
    <name evidence="6" type="ORF">BXZ70DRAFT_897993</name>
</gene>
<dbReference type="Proteomes" id="UP000813824">
    <property type="component" value="Unassembled WGS sequence"/>
</dbReference>
<dbReference type="InterPro" id="IPR051681">
    <property type="entry name" value="Ser/Thr_Kinases-Pseudokinases"/>
</dbReference>
<keyword evidence="1" id="KW-0808">Transferase</keyword>
<dbReference type="InterPro" id="IPR000719">
    <property type="entry name" value="Prot_kinase_dom"/>
</dbReference>
<dbReference type="Pfam" id="PF07714">
    <property type="entry name" value="PK_Tyr_Ser-Thr"/>
    <property type="match status" value="1"/>
</dbReference>
<dbReference type="Gene3D" id="1.10.510.10">
    <property type="entry name" value="Transferase(Phosphotransferase) domain 1"/>
    <property type="match status" value="1"/>
</dbReference>
<dbReference type="InterPro" id="IPR001245">
    <property type="entry name" value="Ser-Thr/Tyr_kinase_cat_dom"/>
</dbReference>
<dbReference type="GO" id="GO:0005524">
    <property type="term" value="F:ATP binding"/>
    <property type="evidence" value="ECO:0007669"/>
    <property type="project" value="UniProtKB-KW"/>
</dbReference>
<feature type="domain" description="Protein kinase" evidence="5">
    <location>
        <begin position="29"/>
        <end position="306"/>
    </location>
</feature>
<feature type="non-terminal residue" evidence="6">
    <location>
        <position position="386"/>
    </location>
</feature>
<evidence type="ECO:0000259" key="5">
    <source>
        <dbReference type="PROSITE" id="PS50011"/>
    </source>
</evidence>
<dbReference type="OrthoDB" id="3014826at2759"/>
<dbReference type="SUPFAM" id="SSF56112">
    <property type="entry name" value="Protein kinase-like (PK-like)"/>
    <property type="match status" value="1"/>
</dbReference>
<dbReference type="PROSITE" id="PS50011">
    <property type="entry name" value="PROTEIN_KINASE_DOM"/>
    <property type="match status" value="1"/>
</dbReference>
<name>A0A8K0UJB8_9AGAR</name>
<evidence type="ECO:0000313" key="6">
    <source>
        <dbReference type="EMBL" id="KAH8092669.1"/>
    </source>
</evidence>
<dbReference type="PANTHER" id="PTHR44329">
    <property type="entry name" value="SERINE/THREONINE-PROTEIN KINASE TNNI3K-RELATED"/>
    <property type="match status" value="1"/>
</dbReference>
<dbReference type="InterPro" id="IPR011009">
    <property type="entry name" value="Kinase-like_dom_sf"/>
</dbReference>
<comment type="caution">
    <text evidence="6">The sequence shown here is derived from an EMBL/GenBank/DDBJ whole genome shotgun (WGS) entry which is preliminary data.</text>
</comment>
<keyword evidence="3 6" id="KW-0418">Kinase</keyword>
<keyword evidence="7" id="KW-1185">Reference proteome</keyword>
<evidence type="ECO:0000256" key="3">
    <source>
        <dbReference type="ARBA" id="ARBA00022777"/>
    </source>
</evidence>
<keyword evidence="2" id="KW-0547">Nucleotide-binding</keyword>
<sequence>RRRIHKLLMKLSLKYDILPASLFIHGVKYSGGECHSSGSFADIYVGDLNGRTVALKRLRMFQMIDESKSTQLKRAFHHESLIWRGLDHEHVLSFLGVDNAVFKRSPCMVLPWMELGNVRHASVQLRKSHSGPEMVIQTLTWIHQITLGLSYLHKEGIVHGDLRGPNILVDADRTVKLGDFGLAVFAEGASRNYGSTRGGNARWLAPELIYPEHFGLTSDRPTYAGDVFALGCVCVELVTNQAPYSGTSDNQVIARVPHGLRPNRPTFPDGSKVPDSLWSTVTLCWQETPSHRPSIPALVEATRGLITARDITPPDLEDVESENPRAKPLELLKDPLLGERAVDSTIHPWAGDRHDWQEYLLEKTLMPTQNMQPWSRSHLLPIDPPI</sequence>
<dbReference type="GO" id="GO:0004674">
    <property type="term" value="F:protein serine/threonine kinase activity"/>
    <property type="evidence" value="ECO:0007669"/>
    <property type="project" value="TreeGrafter"/>
</dbReference>
<dbReference type="AlphaFoldDB" id="A0A8K0UJB8"/>
<evidence type="ECO:0000256" key="1">
    <source>
        <dbReference type="ARBA" id="ARBA00022679"/>
    </source>
</evidence>
<organism evidence="6 7">
    <name type="scientific">Cristinia sonorae</name>
    <dbReference type="NCBI Taxonomy" id="1940300"/>
    <lineage>
        <taxon>Eukaryota</taxon>
        <taxon>Fungi</taxon>
        <taxon>Dikarya</taxon>
        <taxon>Basidiomycota</taxon>
        <taxon>Agaricomycotina</taxon>
        <taxon>Agaricomycetes</taxon>
        <taxon>Agaricomycetidae</taxon>
        <taxon>Agaricales</taxon>
        <taxon>Pleurotineae</taxon>
        <taxon>Stephanosporaceae</taxon>
        <taxon>Cristinia</taxon>
    </lineage>
</organism>
<accession>A0A8K0UJB8</accession>
<proteinExistence type="predicted"/>
<evidence type="ECO:0000256" key="2">
    <source>
        <dbReference type="ARBA" id="ARBA00022741"/>
    </source>
</evidence>
<reference evidence="6" key="1">
    <citation type="journal article" date="2021" name="New Phytol.">
        <title>Evolutionary innovations through gain and loss of genes in the ectomycorrhizal Boletales.</title>
        <authorList>
            <person name="Wu G."/>
            <person name="Miyauchi S."/>
            <person name="Morin E."/>
            <person name="Kuo A."/>
            <person name="Drula E."/>
            <person name="Varga T."/>
            <person name="Kohler A."/>
            <person name="Feng B."/>
            <person name="Cao Y."/>
            <person name="Lipzen A."/>
            <person name="Daum C."/>
            <person name="Hundley H."/>
            <person name="Pangilinan J."/>
            <person name="Johnson J."/>
            <person name="Barry K."/>
            <person name="LaButti K."/>
            <person name="Ng V."/>
            <person name="Ahrendt S."/>
            <person name="Min B."/>
            <person name="Choi I.G."/>
            <person name="Park H."/>
            <person name="Plett J.M."/>
            <person name="Magnuson J."/>
            <person name="Spatafora J.W."/>
            <person name="Nagy L.G."/>
            <person name="Henrissat B."/>
            <person name="Grigoriev I.V."/>
            <person name="Yang Z.L."/>
            <person name="Xu J."/>
            <person name="Martin F.M."/>
        </authorList>
    </citation>
    <scope>NUCLEOTIDE SEQUENCE</scope>
    <source>
        <strain evidence="6">KKN 215</strain>
    </source>
</reference>
<dbReference type="PANTHER" id="PTHR44329:SF288">
    <property type="entry name" value="MITOGEN-ACTIVATED PROTEIN KINASE KINASE KINASE 20"/>
    <property type="match status" value="1"/>
</dbReference>
<keyword evidence="4" id="KW-0067">ATP-binding</keyword>
<evidence type="ECO:0000313" key="7">
    <source>
        <dbReference type="Proteomes" id="UP000813824"/>
    </source>
</evidence>